<evidence type="ECO:0000256" key="1">
    <source>
        <dbReference type="SAM" id="SignalP"/>
    </source>
</evidence>
<gene>
    <name evidence="2" type="ORF">PI95_021615</name>
</gene>
<keyword evidence="3" id="KW-1185">Reference proteome</keyword>
<evidence type="ECO:0000313" key="2">
    <source>
        <dbReference type="EMBL" id="NEU75082.1"/>
    </source>
</evidence>
<feature type="signal peptide" evidence="1">
    <location>
        <begin position="1"/>
        <end position="36"/>
    </location>
</feature>
<name>A0A846HCF6_9CYAN</name>
<keyword evidence="1" id="KW-0732">Signal</keyword>
<dbReference type="AlphaFoldDB" id="A0A846HCF6"/>
<protein>
    <submittedName>
        <fullName evidence="2">Uncharacterized protein</fullName>
    </submittedName>
</protein>
<comment type="caution">
    <text evidence="2">The sequence shown here is derived from an EMBL/GenBank/DDBJ whole genome shotgun (WGS) entry which is preliminary data.</text>
</comment>
<reference evidence="2 3" key="1">
    <citation type="journal article" date="2015" name="Genome Announc.">
        <title>Draft Genome Sequence of Cyanobacterium Hassallia byssoidea Strain VB512170, Isolated from Monuments in India.</title>
        <authorList>
            <person name="Singh D."/>
            <person name="Chandrababunaidu M.M."/>
            <person name="Panda A."/>
            <person name="Sen D."/>
            <person name="Bhattacharyya S."/>
            <person name="Adhikary S.P."/>
            <person name="Tripathy S."/>
        </authorList>
    </citation>
    <scope>NUCLEOTIDE SEQUENCE [LARGE SCALE GENOMIC DNA]</scope>
    <source>
        <strain evidence="2 3">VB512170</strain>
    </source>
</reference>
<sequence>MNKASKVKFVLHSKLSNRLCLLLVSAVPIVAFPSIAGATNSNHTGSSREAINSIPSIQFSSNLSEKLEALSPNEESLVALRPAFKLVDPGPSWVQNQPYVPKMLESLPNEAANAEYLSAVDTFQSLMV</sequence>
<dbReference type="EMBL" id="JTCM02000058">
    <property type="protein sequence ID" value="NEU75082.1"/>
    <property type="molecule type" value="Genomic_DNA"/>
</dbReference>
<accession>A0A846HCF6</accession>
<evidence type="ECO:0000313" key="3">
    <source>
        <dbReference type="Proteomes" id="UP000031549"/>
    </source>
</evidence>
<organism evidence="2 3">
    <name type="scientific">Hassallia byssoidea VB512170</name>
    <dbReference type="NCBI Taxonomy" id="1304833"/>
    <lineage>
        <taxon>Bacteria</taxon>
        <taxon>Bacillati</taxon>
        <taxon>Cyanobacteriota</taxon>
        <taxon>Cyanophyceae</taxon>
        <taxon>Nostocales</taxon>
        <taxon>Tolypothrichaceae</taxon>
        <taxon>Hassallia</taxon>
    </lineage>
</organism>
<feature type="chain" id="PRO_5032771198" evidence="1">
    <location>
        <begin position="37"/>
        <end position="128"/>
    </location>
</feature>
<dbReference type="Proteomes" id="UP000031549">
    <property type="component" value="Unassembled WGS sequence"/>
</dbReference>
<dbReference type="RefSeq" id="WP_039738092.1">
    <property type="nucleotide sequence ID" value="NZ_JTCM02000058.1"/>
</dbReference>
<proteinExistence type="predicted"/>